<dbReference type="PANTHER" id="PTHR11373">
    <property type="entry name" value="DEOXYNUCLEOSIDE TRIPHOSPHATE TRIPHOSPHOHYDROLASE"/>
    <property type="match status" value="1"/>
</dbReference>
<dbReference type="GO" id="GO:0008832">
    <property type="term" value="F:dGTPase activity"/>
    <property type="evidence" value="ECO:0007669"/>
    <property type="project" value="TreeGrafter"/>
</dbReference>
<dbReference type="InterPro" id="IPR006674">
    <property type="entry name" value="HD_domain"/>
</dbReference>
<gene>
    <name evidence="4" type="ORF">VBRA1451_LOCUS15707</name>
</gene>
<organism evidence="4">
    <name type="scientific">Vitrella brassicaformis</name>
    <dbReference type="NCBI Taxonomy" id="1169539"/>
    <lineage>
        <taxon>Eukaryota</taxon>
        <taxon>Sar</taxon>
        <taxon>Alveolata</taxon>
        <taxon>Colpodellida</taxon>
        <taxon>Vitrellaceae</taxon>
        <taxon>Vitrella</taxon>
    </lineage>
</organism>
<feature type="signal peptide" evidence="2">
    <location>
        <begin position="1"/>
        <end position="18"/>
    </location>
</feature>
<dbReference type="Pfam" id="PF01966">
    <property type="entry name" value="HD"/>
    <property type="match status" value="1"/>
</dbReference>
<dbReference type="SMART" id="SM00471">
    <property type="entry name" value="HDc"/>
    <property type="match status" value="1"/>
</dbReference>
<dbReference type="GO" id="GO:0005634">
    <property type="term" value="C:nucleus"/>
    <property type="evidence" value="ECO:0007669"/>
    <property type="project" value="TreeGrafter"/>
</dbReference>
<evidence type="ECO:0000256" key="1">
    <source>
        <dbReference type="SAM" id="MobiDB-lite"/>
    </source>
</evidence>
<feature type="compositionally biased region" description="Low complexity" evidence="1">
    <location>
        <begin position="686"/>
        <end position="702"/>
    </location>
</feature>
<reference evidence="4" key="1">
    <citation type="submission" date="2021-01" db="EMBL/GenBank/DDBJ databases">
        <authorList>
            <person name="Corre E."/>
            <person name="Pelletier E."/>
            <person name="Niang G."/>
            <person name="Scheremetjew M."/>
            <person name="Finn R."/>
            <person name="Kale V."/>
            <person name="Holt S."/>
            <person name="Cochrane G."/>
            <person name="Meng A."/>
            <person name="Brown T."/>
            <person name="Cohen L."/>
        </authorList>
    </citation>
    <scope>NUCLEOTIDE SEQUENCE</scope>
    <source>
        <strain evidence="4">CCMP3346</strain>
    </source>
</reference>
<dbReference type="Gene3D" id="1.10.3210.10">
    <property type="entry name" value="Hypothetical protein af1432"/>
    <property type="match status" value="1"/>
</dbReference>
<dbReference type="CDD" id="cd00077">
    <property type="entry name" value="HDc"/>
    <property type="match status" value="1"/>
</dbReference>
<proteinExistence type="predicted"/>
<evidence type="ECO:0000313" key="4">
    <source>
        <dbReference type="EMBL" id="CAD9060637.1"/>
    </source>
</evidence>
<dbReference type="InterPro" id="IPR050135">
    <property type="entry name" value="dGTPase-like"/>
</dbReference>
<evidence type="ECO:0000256" key="2">
    <source>
        <dbReference type="SAM" id="SignalP"/>
    </source>
</evidence>
<keyword evidence="2" id="KW-0732">Signal</keyword>
<feature type="region of interest" description="Disordered" evidence="1">
    <location>
        <begin position="678"/>
        <end position="702"/>
    </location>
</feature>
<dbReference type="EMBL" id="HBGB01026942">
    <property type="protein sequence ID" value="CAD9060637.1"/>
    <property type="molecule type" value="Transcribed_RNA"/>
</dbReference>
<evidence type="ECO:0000259" key="3">
    <source>
        <dbReference type="SMART" id="SM00471"/>
    </source>
</evidence>
<sequence length="702" mass="79288">MFVWPLFWFLYLSMQAMERPPKRLKAEQPTYTLGDLLSSANLQHLQEPFAKAGLGELGTLIRLSEASNQLDRLCQRCQVAQADKEALFAAIKSHTEGGAAGDSDLARWLRHHGLIHIKRNLEAALRKSGETEEVEMPDKKRMTLDDVQRLCSMLSTKTRREKEDHLANWVESPVDLCKLVDLLDSVPPKLTDKTVRTVSDRIYDSLSFDRELFSFIDTPQVQRLRRLKQLGACHLVYPGAVHTRFEHSLGVAYLSKKAFELLAVKAGVSLSDPRVVRLSRLLQIAGLCHDLGHGPMSHTFEFGLVRKLPGLENWCHEDMSLALFDDMIATNPKAAEVIDALDGRQVVKDFIQGSRPEDRPFVKSGAPIDALERAAYDIVANKRNGLDTDRMDYLQRDASISPRTLPRYNPDRLLSKAMVIDGEICYPSKEVQSVVELYQTRYSLFKKVYTHSKVIAQEHMVCGAINAAKDSISFIVTPKGGGERKRMTVREIIEDGNCEGYLYLTDSLEDMIRGSDDTNDPGLQEAKSLFLRLEQRDIYRVVGEHFIDKPIDEVEKHMNEDNISRIANSRQHTHLDGSQGAQVSKDDIIVDVRELHHGTGERNPLHNVGFYKHGEKGPKKIQADSPSSPVLHSGCHPRCWQEIRIVVLLKDPHPTKFLKVQGAFTQILNEKFGCPHPVHEGQFTERSLPSSPSRPQQNRPTV</sequence>
<dbReference type="Gene3D" id="3.30.70.2760">
    <property type="match status" value="1"/>
</dbReference>
<feature type="chain" id="PRO_5031459641" description="HD/PDEase domain-containing protein" evidence="2">
    <location>
        <begin position="19"/>
        <end position="702"/>
    </location>
</feature>
<dbReference type="PANTHER" id="PTHR11373:SF4">
    <property type="entry name" value="DEOXYNUCLEOSIDE TRIPHOSPHATE TRIPHOSPHOHYDROLASE SAMHD1"/>
    <property type="match status" value="1"/>
</dbReference>
<name>A0A7S1K1H1_9ALVE</name>
<dbReference type="SUPFAM" id="SSF109604">
    <property type="entry name" value="HD-domain/PDEase-like"/>
    <property type="match status" value="1"/>
</dbReference>
<dbReference type="AlphaFoldDB" id="A0A7S1K1H1"/>
<dbReference type="GO" id="GO:0006203">
    <property type="term" value="P:dGTP catabolic process"/>
    <property type="evidence" value="ECO:0007669"/>
    <property type="project" value="TreeGrafter"/>
</dbReference>
<accession>A0A7S1K1H1</accession>
<feature type="domain" description="HD/PDEase" evidence="3">
    <location>
        <begin position="240"/>
        <end position="403"/>
    </location>
</feature>
<dbReference type="InterPro" id="IPR003607">
    <property type="entry name" value="HD/PDEase_dom"/>
</dbReference>
<protein>
    <recommendedName>
        <fullName evidence="3">HD/PDEase domain-containing protein</fullName>
    </recommendedName>
</protein>